<keyword evidence="2" id="KW-0812">Transmembrane</keyword>
<comment type="similarity">
    <text evidence="1">Belongs to the UPF0749 family.</text>
</comment>
<organism evidence="3 4">
    <name type="scientific">Tessaracoccus aquimaris</name>
    <dbReference type="NCBI Taxonomy" id="1332264"/>
    <lineage>
        <taxon>Bacteria</taxon>
        <taxon>Bacillati</taxon>
        <taxon>Actinomycetota</taxon>
        <taxon>Actinomycetes</taxon>
        <taxon>Propionibacteriales</taxon>
        <taxon>Propionibacteriaceae</taxon>
        <taxon>Tessaracoccus</taxon>
    </lineage>
</organism>
<dbReference type="KEGG" id="tes:BW730_05310"/>
<dbReference type="Pfam" id="PF05949">
    <property type="entry name" value="DUF881"/>
    <property type="match status" value="1"/>
</dbReference>
<name>A0A1Q2CLT9_9ACTN</name>
<evidence type="ECO:0000256" key="2">
    <source>
        <dbReference type="SAM" id="Phobius"/>
    </source>
</evidence>
<evidence type="ECO:0000256" key="1">
    <source>
        <dbReference type="ARBA" id="ARBA00009108"/>
    </source>
</evidence>
<dbReference type="STRING" id="1332264.BW730_05310"/>
<dbReference type="Gene3D" id="3.30.70.1880">
    <property type="entry name" value="Protein of unknown function DUF881"/>
    <property type="match status" value="1"/>
</dbReference>
<proteinExistence type="inferred from homology"/>
<gene>
    <name evidence="3" type="ORF">BW730_05310</name>
</gene>
<accession>A0A1Q2CLT9</accession>
<dbReference type="PANTHER" id="PTHR37313">
    <property type="entry name" value="UPF0749 PROTEIN RV1825"/>
    <property type="match status" value="1"/>
</dbReference>
<dbReference type="PANTHER" id="PTHR37313:SF1">
    <property type="entry name" value="UPF0749 PROTEIN RV1823"/>
    <property type="match status" value="1"/>
</dbReference>
<dbReference type="InterPro" id="IPR010273">
    <property type="entry name" value="DUF881"/>
</dbReference>
<dbReference type="Proteomes" id="UP000188145">
    <property type="component" value="Chromosome"/>
</dbReference>
<dbReference type="GO" id="GO:0005886">
    <property type="term" value="C:plasma membrane"/>
    <property type="evidence" value="ECO:0007669"/>
    <property type="project" value="TreeGrafter"/>
</dbReference>
<keyword evidence="2" id="KW-0472">Membrane</keyword>
<sequence length="248" mass="26430">MSILTDLTEGALEPEYRSTTHRRTSRPVLVVAVALLAILLTFAVLQTTRGAGTAATQRQELLDRIGAARERQGELADRAASLDDEVRALGQDALGDPAQREQLRQLETATGASAVSGPGIVVVVNDAPDAKNTTGLILDGDITRLVNGLWQAGAEAISINGRRLTTLTPIRSAGAAITVDYVSLSPPYRLEVIGDASNLQARFNETPGAVWWHFLAQNYGVTMSISQAEKDLNLPSDAGMTLRYAQPG</sequence>
<dbReference type="AlphaFoldDB" id="A0A1Q2CLT9"/>
<protein>
    <recommendedName>
        <fullName evidence="5">DUF881 domain-containing protein</fullName>
    </recommendedName>
</protein>
<reference evidence="4" key="1">
    <citation type="submission" date="2017-02" db="EMBL/GenBank/DDBJ databases">
        <title>Tessaracoccus aquaemaris sp. nov., isolated from the intestine of a Korean rockfish, Sebastes schlegelii, in a marine aquaculture pond.</title>
        <authorList>
            <person name="Tak E.J."/>
            <person name="Bae J.-W."/>
        </authorList>
    </citation>
    <scope>NUCLEOTIDE SEQUENCE [LARGE SCALE GENOMIC DNA]</scope>
    <source>
        <strain evidence="4">NSG39</strain>
    </source>
</reference>
<keyword evidence="2" id="KW-1133">Transmembrane helix</keyword>
<dbReference type="EMBL" id="CP019606">
    <property type="protein sequence ID" value="AQP47020.1"/>
    <property type="molecule type" value="Genomic_DNA"/>
</dbReference>
<evidence type="ECO:0000313" key="3">
    <source>
        <dbReference type="EMBL" id="AQP47020.1"/>
    </source>
</evidence>
<keyword evidence="4" id="KW-1185">Reference proteome</keyword>
<evidence type="ECO:0000313" key="4">
    <source>
        <dbReference type="Proteomes" id="UP000188145"/>
    </source>
</evidence>
<evidence type="ECO:0008006" key="5">
    <source>
        <dbReference type="Google" id="ProtNLM"/>
    </source>
</evidence>
<feature type="transmembrane region" description="Helical" evidence="2">
    <location>
        <begin position="27"/>
        <end position="45"/>
    </location>
</feature>